<proteinExistence type="predicted"/>
<comment type="caution">
    <text evidence="1">The sequence shown here is derived from an EMBL/GenBank/DDBJ whole genome shotgun (WGS) entry which is preliminary data.</text>
</comment>
<protein>
    <submittedName>
        <fullName evidence="1">DUF3108 domain-containing protein</fullName>
    </submittedName>
</protein>
<organism evidence="1">
    <name type="scientific">Oceanithermus profundus</name>
    <dbReference type="NCBI Taxonomy" id="187137"/>
    <lineage>
        <taxon>Bacteria</taxon>
        <taxon>Thermotogati</taxon>
        <taxon>Deinococcota</taxon>
        <taxon>Deinococci</taxon>
        <taxon>Thermales</taxon>
        <taxon>Thermaceae</taxon>
        <taxon>Oceanithermus</taxon>
    </lineage>
</organism>
<gene>
    <name evidence="1" type="ORF">ENK37_00120</name>
</gene>
<dbReference type="Proteomes" id="UP000885759">
    <property type="component" value="Unassembled WGS sequence"/>
</dbReference>
<evidence type="ECO:0000313" key="1">
    <source>
        <dbReference type="EMBL" id="HGY08451.1"/>
    </source>
</evidence>
<name>A0A7C4V4Q1_9DEIN</name>
<dbReference type="EMBL" id="DRPZ01000004">
    <property type="protein sequence ID" value="HGY08451.1"/>
    <property type="molecule type" value="Genomic_DNA"/>
</dbReference>
<dbReference type="AlphaFoldDB" id="A0A7C4V4Q1"/>
<reference evidence="1" key="1">
    <citation type="journal article" date="2020" name="mSystems">
        <title>Genome- and Community-Level Interaction Insights into Carbon Utilization and Element Cycling Functions of Hydrothermarchaeota in Hydrothermal Sediment.</title>
        <authorList>
            <person name="Zhou Z."/>
            <person name="Liu Y."/>
            <person name="Xu W."/>
            <person name="Pan J."/>
            <person name="Luo Z.H."/>
            <person name="Li M."/>
        </authorList>
    </citation>
    <scope>NUCLEOTIDE SEQUENCE [LARGE SCALE GENOMIC DNA]</scope>
    <source>
        <strain evidence="1">HyVt-570</strain>
    </source>
</reference>
<feature type="non-terminal residue" evidence="1">
    <location>
        <position position="1"/>
    </location>
</feature>
<accession>A0A7C4V4Q1</accession>
<sequence>PPRVPWHDGEQLVYRLSWKGIPLGKQTLSAHRWGRGWHFSSRFENDGLARLTGFAMRVESYTRADHFTRRFLRDLTIPGEGRRLLTATVADATRVHFVWTDGGVHEFTRPQSDVLDDAAVLYYVRVHPDAAKLWLINFPDLVSGPLRSLGRRKIKTVFGWRAAEGYLFDAEGASIEVWYGADAKRWPLRMVFGHQWGGFEAELVAVDPAR</sequence>